<keyword evidence="1" id="KW-0472">Membrane</keyword>
<protein>
    <submittedName>
        <fullName evidence="3">Uncharacterized protein</fullName>
    </submittedName>
</protein>
<gene>
    <name evidence="3" type="ORF">JZM60_02545</name>
</gene>
<keyword evidence="4" id="KW-1185">Reference proteome</keyword>
<sequence length="71" mass="7173">MKTALATIIALIATSTAFAASGAQTEDSGLLVALFLGVGALIVAFQLLPGLTLFGSMMKGLLPGKGIKSRH</sequence>
<organism evidence="3 4">
    <name type="scientific">Geobacter benzoatilyticus</name>
    <dbReference type="NCBI Taxonomy" id="2815309"/>
    <lineage>
        <taxon>Bacteria</taxon>
        <taxon>Pseudomonadati</taxon>
        <taxon>Thermodesulfobacteriota</taxon>
        <taxon>Desulfuromonadia</taxon>
        <taxon>Geobacterales</taxon>
        <taxon>Geobacteraceae</taxon>
        <taxon>Geobacter</taxon>
    </lineage>
</organism>
<dbReference type="EMBL" id="CP071382">
    <property type="protein sequence ID" value="QSV46183.1"/>
    <property type="molecule type" value="Genomic_DNA"/>
</dbReference>
<keyword evidence="1" id="KW-0812">Transmembrane</keyword>
<evidence type="ECO:0000256" key="2">
    <source>
        <dbReference type="SAM" id="SignalP"/>
    </source>
</evidence>
<reference evidence="3 4" key="1">
    <citation type="submission" date="2021-03" db="EMBL/GenBank/DDBJ databases">
        <title>Geobacter metallireducens gen. nov. sp. nov., a microorganism capable of coupling the complete oxidation of organic compounds to the reduction of iron and other metals.</title>
        <authorList>
            <person name="Li Y."/>
        </authorList>
    </citation>
    <scope>NUCLEOTIDE SEQUENCE [LARGE SCALE GENOMIC DNA]</scope>
    <source>
        <strain evidence="3 4">Jerry-YX</strain>
    </source>
</reference>
<keyword evidence="2" id="KW-0732">Signal</keyword>
<evidence type="ECO:0000313" key="4">
    <source>
        <dbReference type="Proteomes" id="UP000663651"/>
    </source>
</evidence>
<dbReference type="Proteomes" id="UP000663651">
    <property type="component" value="Chromosome"/>
</dbReference>
<evidence type="ECO:0000256" key="1">
    <source>
        <dbReference type="SAM" id="Phobius"/>
    </source>
</evidence>
<evidence type="ECO:0000313" key="3">
    <source>
        <dbReference type="EMBL" id="QSV46183.1"/>
    </source>
</evidence>
<accession>A0ABX7Q3Z9</accession>
<feature type="chain" id="PRO_5046169793" evidence="2">
    <location>
        <begin position="20"/>
        <end position="71"/>
    </location>
</feature>
<proteinExistence type="predicted"/>
<feature type="transmembrane region" description="Helical" evidence="1">
    <location>
        <begin position="29"/>
        <end position="55"/>
    </location>
</feature>
<dbReference type="RefSeq" id="WP_207163971.1">
    <property type="nucleotide sequence ID" value="NZ_CP071382.1"/>
</dbReference>
<name>A0ABX7Q3Z9_9BACT</name>
<keyword evidence="1" id="KW-1133">Transmembrane helix</keyword>
<feature type="signal peptide" evidence="2">
    <location>
        <begin position="1"/>
        <end position="19"/>
    </location>
</feature>